<keyword evidence="1" id="KW-0143">Chaperone</keyword>
<dbReference type="InterPro" id="IPR007864">
    <property type="entry name" value="UreE_C_dom"/>
</dbReference>
<dbReference type="Gene3D" id="3.30.70.790">
    <property type="entry name" value="UreE, C-terminal domain"/>
    <property type="match status" value="1"/>
</dbReference>
<dbReference type="GeneID" id="56566164"/>
<keyword evidence="4" id="KW-1185">Reference proteome</keyword>
<sequence length="165" mass="18933">MIITDILGTVLEDKFSKYKLVYTTMSYDHTHKKIQTLAADDGKEFRFRLDESVRVRGLNDGDVFFVDEEKQTLYAIKISEILCLVIKTKTPANSASIGYLIGNRHAKLYFGESENEFLTPYEKTIEDMLSVVSNIELSKEHRVLAPEKSLMNILPNSQDIHHHSH</sequence>
<evidence type="ECO:0000313" key="4">
    <source>
        <dbReference type="Proteomes" id="UP000190868"/>
    </source>
</evidence>
<dbReference type="InterPro" id="IPR036118">
    <property type="entry name" value="UreE_N_sf"/>
</dbReference>
<dbReference type="PIRSF" id="PIRSF036402">
    <property type="entry name" value="Ureas_acces_UreE"/>
    <property type="match status" value="1"/>
</dbReference>
<dbReference type="Pfam" id="PF05194">
    <property type="entry name" value="UreE_C"/>
    <property type="match status" value="1"/>
</dbReference>
<organism evidence="3 4">
    <name type="scientific">Campylobacter pinnipediorum subsp. caledonicus</name>
    <dbReference type="NCBI Taxonomy" id="1874362"/>
    <lineage>
        <taxon>Bacteria</taxon>
        <taxon>Pseudomonadati</taxon>
        <taxon>Campylobacterota</taxon>
        <taxon>Epsilonproteobacteria</taxon>
        <taxon>Campylobacterales</taxon>
        <taxon>Campylobacteraceae</taxon>
        <taxon>Campylobacter</taxon>
    </lineage>
</organism>
<evidence type="ECO:0000259" key="2">
    <source>
        <dbReference type="Pfam" id="PF05194"/>
    </source>
</evidence>
<reference evidence="4" key="1">
    <citation type="submission" date="2016-09" db="EMBL/GenBank/DDBJ databases">
        <title>Comparative genomics of the Campylobacter concisus group.</title>
        <authorList>
            <person name="Miller W.G."/>
            <person name="Yee E."/>
            <person name="Chapman M.H."/>
            <person name="Huynh S."/>
            <person name="Bono J.L."/>
            <person name="On S.L.W."/>
            <person name="StLeger J."/>
            <person name="Foster G."/>
            <person name="Parker C.T."/>
        </authorList>
    </citation>
    <scope>NUCLEOTIDE SEQUENCE [LARGE SCALE GENOMIC DNA]</scope>
    <source>
        <strain evidence="4">RM18021</strain>
    </source>
</reference>
<comment type="similarity">
    <text evidence="1">Belongs to the UreE family.</text>
</comment>
<dbReference type="GO" id="GO:0006457">
    <property type="term" value="P:protein folding"/>
    <property type="evidence" value="ECO:0007669"/>
    <property type="project" value="InterPro"/>
</dbReference>
<dbReference type="KEGG" id="cpin:CPIN18020_0526"/>
<evidence type="ECO:0000256" key="1">
    <source>
        <dbReference type="HAMAP-Rule" id="MF_00822"/>
    </source>
</evidence>
<comment type="subcellular location">
    <subcellularLocation>
        <location evidence="1">Cytoplasm</location>
    </subcellularLocation>
</comment>
<dbReference type="GO" id="GO:0051082">
    <property type="term" value="F:unfolded protein binding"/>
    <property type="evidence" value="ECO:0007669"/>
    <property type="project" value="UniProtKB-UniRule"/>
</dbReference>
<dbReference type="SUPFAM" id="SSF69737">
    <property type="entry name" value="Urease metallochaperone UreE, C-terminal domain"/>
    <property type="match status" value="1"/>
</dbReference>
<dbReference type="AlphaFoldDB" id="A0A1S6U6I1"/>
<dbReference type="GO" id="GO:0019627">
    <property type="term" value="P:urea metabolic process"/>
    <property type="evidence" value="ECO:0007669"/>
    <property type="project" value="InterPro"/>
</dbReference>
<gene>
    <name evidence="1 3" type="primary">ureE</name>
    <name evidence="3" type="ORF">CPIN18021_0531</name>
</gene>
<protein>
    <recommendedName>
        <fullName evidence="1">Urease accessory protein UreE</fullName>
    </recommendedName>
</protein>
<accession>A0A1S6U6I1</accession>
<dbReference type="RefSeq" id="WP_078423038.1">
    <property type="nucleotide sequence ID" value="NZ_CP017018.1"/>
</dbReference>
<dbReference type="EMBL" id="CP017258">
    <property type="protein sequence ID" value="AQW87364.1"/>
    <property type="molecule type" value="Genomic_DNA"/>
</dbReference>
<keyword evidence="1" id="KW-0533">Nickel</keyword>
<keyword evidence="1" id="KW-0963">Cytoplasm</keyword>
<dbReference type="InterPro" id="IPR012406">
    <property type="entry name" value="UreE"/>
</dbReference>
<name>A0A1S6U6I1_9BACT</name>
<dbReference type="GO" id="GO:0016151">
    <property type="term" value="F:nickel cation binding"/>
    <property type="evidence" value="ECO:0007669"/>
    <property type="project" value="UniProtKB-UniRule"/>
</dbReference>
<dbReference type="HAMAP" id="MF_00822">
    <property type="entry name" value="UreE"/>
    <property type="match status" value="1"/>
</dbReference>
<dbReference type="Proteomes" id="UP000190868">
    <property type="component" value="Chromosome"/>
</dbReference>
<dbReference type="GO" id="GO:0065003">
    <property type="term" value="P:protein-containing complex assembly"/>
    <property type="evidence" value="ECO:0007669"/>
    <property type="project" value="InterPro"/>
</dbReference>
<feature type="domain" description="Urease accessory protein UreE C-terminal" evidence="2">
    <location>
        <begin position="83"/>
        <end position="164"/>
    </location>
</feature>
<dbReference type="SUPFAM" id="SSF69287">
    <property type="entry name" value="Urease metallochaperone UreE, N-terminal domain"/>
    <property type="match status" value="1"/>
</dbReference>
<comment type="function">
    <text evidence="1">Involved in urease metallocenter assembly. Binds nickel. Probably functions as a nickel donor during metallocenter assembly.</text>
</comment>
<proteinExistence type="inferred from homology"/>
<evidence type="ECO:0000313" key="3">
    <source>
        <dbReference type="EMBL" id="AQW87364.1"/>
    </source>
</evidence>
<dbReference type="Gene3D" id="2.60.260.20">
    <property type="entry name" value="Urease metallochaperone UreE, N-terminal domain"/>
    <property type="match status" value="1"/>
</dbReference>
<dbReference type="GO" id="GO:0005737">
    <property type="term" value="C:cytoplasm"/>
    <property type="evidence" value="ECO:0007669"/>
    <property type="project" value="UniProtKB-SubCell"/>
</dbReference>